<dbReference type="GeneID" id="103308677"/>
<sequence>MKGWVELPYLCKAMRIIKFIKKKQTAGVSGNSNSLDHSIAYYELNIDCSMNLNNDLVNSINPEVSGNSNSLDHSIADEKHELNIDCSMNLNNDFVTCIDPEVSGNSNSLDHSIADEKHELNIDCSMNLNNDFVTCIDAEVSGNSNSLDHSIADEKNELNIDRSINLNNDFVTSTNSEEIPIIETTKFDNDPAYIPSSISAELLSYFANLGPCQPTPNDLPQHSFKKKKDWNHMNRSFHESYYYKNLANNNKSRRLWLSYSPSKDLIFCISCKLFGLPKAQKSNLALNGSNDWSNIQRIINNHEHSHNHIQSEISRGLYLQSNRIDLNDQLIICANREVANNREVVRTVIEVLIFAARQNISLRGHNENVQSLNRGNFLELLKVIGRHSAPVMMHLEKINKSNNNRLTFMSSKSQEKLLSILGEMVRAQILKDVKNACTFCLRYVNSTGVIEERLLALETASDATGQGLFNTFCTITSKYDINWEKHLCAQSFDGAASMQGIYSGLRSFIQHKNPRAIYVWCFAHILNLVVVDTCDSCTDTKNFFGDVQSLVFFLKARKRAAVFIECQKKMYKDERVLRLKSFSDTRWTSHGKVLNVIFCKYKALIDALEVLKNSSDRITASSSRTFLKTISTFKFCKTIDFFEAIQLVNVAKKKLSEMRSECKYEVFINEVKEFANFNNVPEKDFKEMRKRTRKLLAGETPDDNSNVSSMVQFKIKTYYAALDKITMSLHERFSQSQEILKDLAILNPDRLMAKDSQNLPSDCFQHISLWLENINTDQLRTEYIQFKNNIYELINGLELPTEIHDNTSKVQNTEIDENDDCSSNDGNLNIMDENIDLNKHVTITTIIQLLTKYGLDSAFPNLHVAYRALATIPASSASAERSFSKVKLIKTRLRSTMGQGRLESLLLLSCERDIPIDINIVIDTFSQSSDLLKNALTFK</sequence>
<evidence type="ECO:0000259" key="2">
    <source>
        <dbReference type="Pfam" id="PF14291"/>
    </source>
</evidence>
<dbReference type="Pfam" id="PF14291">
    <property type="entry name" value="DUF4371"/>
    <property type="match status" value="1"/>
</dbReference>
<dbReference type="InterPro" id="IPR012337">
    <property type="entry name" value="RNaseH-like_sf"/>
</dbReference>
<feature type="domain" description="HAT C-terminal dimerisation" evidence="1">
    <location>
        <begin position="857"/>
        <end position="912"/>
    </location>
</feature>
<dbReference type="RefSeq" id="XP_008180694.1">
    <property type="nucleotide sequence ID" value="XM_008182472.1"/>
</dbReference>
<evidence type="ECO:0000313" key="4">
    <source>
        <dbReference type="Proteomes" id="UP000007819"/>
    </source>
</evidence>
<dbReference type="InterPro" id="IPR025398">
    <property type="entry name" value="DUF4371"/>
</dbReference>
<evidence type="ECO:0008006" key="5">
    <source>
        <dbReference type="Google" id="ProtNLM"/>
    </source>
</evidence>
<dbReference type="SUPFAM" id="SSF53098">
    <property type="entry name" value="Ribonuclease H-like"/>
    <property type="match status" value="1"/>
</dbReference>
<dbReference type="InterPro" id="IPR008906">
    <property type="entry name" value="HATC_C_dom"/>
</dbReference>
<evidence type="ECO:0000259" key="1">
    <source>
        <dbReference type="Pfam" id="PF05699"/>
    </source>
</evidence>
<dbReference type="Pfam" id="PF05699">
    <property type="entry name" value="Dimer_Tnp_hAT"/>
    <property type="match status" value="1"/>
</dbReference>
<reference evidence="3" key="2">
    <citation type="submission" date="2022-06" db="UniProtKB">
        <authorList>
            <consortium name="EnsemblMetazoa"/>
        </authorList>
    </citation>
    <scope>IDENTIFICATION</scope>
</reference>
<dbReference type="AlphaFoldDB" id="A0A8R2B087"/>
<name>A0A8R2B087_ACYPI</name>
<reference evidence="4" key="1">
    <citation type="submission" date="2010-06" db="EMBL/GenBank/DDBJ databases">
        <authorList>
            <person name="Jiang H."/>
            <person name="Abraham K."/>
            <person name="Ali S."/>
            <person name="Alsbrooks S.L."/>
            <person name="Anim B.N."/>
            <person name="Anosike U.S."/>
            <person name="Attaway T."/>
            <person name="Bandaranaike D.P."/>
            <person name="Battles P.K."/>
            <person name="Bell S.N."/>
            <person name="Bell A.V."/>
            <person name="Beltran B."/>
            <person name="Bickham C."/>
            <person name="Bustamante Y."/>
            <person name="Caleb T."/>
            <person name="Canada A."/>
            <person name="Cardenas V."/>
            <person name="Carter K."/>
            <person name="Chacko J."/>
            <person name="Chandrabose M.N."/>
            <person name="Chavez D."/>
            <person name="Chavez A."/>
            <person name="Chen L."/>
            <person name="Chu H.-S."/>
            <person name="Claassen K.J."/>
            <person name="Cockrell R."/>
            <person name="Collins M."/>
            <person name="Cooper J.A."/>
            <person name="Cree A."/>
            <person name="Curry S.M."/>
            <person name="Da Y."/>
            <person name="Dao M.D."/>
            <person name="Das B."/>
            <person name="Davila M.-L."/>
            <person name="Davy-Carroll L."/>
            <person name="Denson S."/>
            <person name="Dinh H."/>
            <person name="Ebong V.E."/>
            <person name="Edwards J.R."/>
            <person name="Egan A."/>
            <person name="El-Daye J."/>
            <person name="Escobedo L."/>
            <person name="Fernandez S."/>
            <person name="Fernando P.R."/>
            <person name="Flagg N."/>
            <person name="Forbes L.D."/>
            <person name="Fowler R.G."/>
            <person name="Fu Q."/>
            <person name="Gabisi R.A."/>
            <person name="Ganer J."/>
            <person name="Garbino Pronczuk A."/>
            <person name="Garcia R.M."/>
            <person name="Garner T."/>
            <person name="Garrett T.E."/>
            <person name="Gonzalez D.A."/>
            <person name="Hamid H."/>
            <person name="Hawkins E.S."/>
            <person name="Hirani K."/>
            <person name="Hogues M.E."/>
            <person name="Hollins B."/>
            <person name="Hsiao C.-H."/>
            <person name="Jabil R."/>
            <person name="James M.L."/>
            <person name="Jhangiani S.N."/>
            <person name="Johnson B."/>
            <person name="Johnson Q."/>
            <person name="Joshi V."/>
            <person name="Kalu J.B."/>
            <person name="Kam C."/>
            <person name="Kashfia A."/>
            <person name="Keebler J."/>
            <person name="Kisamo H."/>
            <person name="Kovar C.L."/>
            <person name="Lago L.A."/>
            <person name="Lai C.-Y."/>
            <person name="Laidlaw J."/>
            <person name="Lara F."/>
            <person name="Le T.-K."/>
            <person name="Lee S.L."/>
            <person name="Legall F.H."/>
            <person name="Lemon S.J."/>
            <person name="Lewis L.R."/>
            <person name="Li B."/>
            <person name="Liu Y."/>
            <person name="Liu Y.-S."/>
            <person name="Lopez J."/>
            <person name="Lozado R.J."/>
            <person name="Lu J."/>
            <person name="Madu R.C."/>
            <person name="Maheshwari M."/>
            <person name="Maheshwari R."/>
            <person name="Malloy K."/>
            <person name="Martinez E."/>
            <person name="Mathew T."/>
            <person name="Mercado I.C."/>
            <person name="Mercado C."/>
            <person name="Meyer B."/>
            <person name="Montgomery K."/>
            <person name="Morgan M.B."/>
            <person name="Munidasa M."/>
            <person name="Nazareth L.V."/>
            <person name="Nelson J."/>
            <person name="Ng B.M."/>
            <person name="Nguyen N.B."/>
            <person name="Nguyen P.Q."/>
            <person name="Nguyen T."/>
            <person name="Obregon M."/>
            <person name="Okwuonu G.O."/>
            <person name="Onwere C.G."/>
            <person name="Orozco G."/>
            <person name="Parra A."/>
            <person name="Patel S."/>
            <person name="Patil S."/>
            <person name="Perez A."/>
            <person name="Perez Y."/>
            <person name="Pham C."/>
            <person name="Primus E.L."/>
            <person name="Pu L.-L."/>
            <person name="Puazo M."/>
            <person name="Qin X."/>
            <person name="Quiroz J.B."/>
            <person name="Reese J."/>
            <person name="Richards S."/>
            <person name="Rives C.M."/>
            <person name="Robberts R."/>
            <person name="Ruiz S.J."/>
            <person name="Ruiz M.J."/>
            <person name="Santibanez J."/>
            <person name="Schneider B.W."/>
            <person name="Sisson I."/>
            <person name="Smith M."/>
            <person name="Sodergren E."/>
            <person name="Song X.-Z."/>
            <person name="Song B.B."/>
            <person name="Summersgill H."/>
            <person name="Thelus R."/>
            <person name="Thornton R.D."/>
            <person name="Trejos Z.Y."/>
            <person name="Usmani K."/>
            <person name="Vattathil S."/>
            <person name="Villasana D."/>
            <person name="Walker D.L."/>
            <person name="Wang S."/>
            <person name="Wang K."/>
            <person name="White C.S."/>
            <person name="Williams A.C."/>
            <person name="Williamson J."/>
            <person name="Wilson K."/>
            <person name="Woghiren I.O."/>
            <person name="Woodworth J.R."/>
            <person name="Worley K.C."/>
            <person name="Wright R.A."/>
            <person name="Wu W."/>
            <person name="Young L."/>
            <person name="Zhang L."/>
            <person name="Zhang J."/>
            <person name="Zhu Y."/>
            <person name="Muzny D.M."/>
            <person name="Weinstock G."/>
            <person name="Gibbs R.A."/>
        </authorList>
    </citation>
    <scope>NUCLEOTIDE SEQUENCE [LARGE SCALE GENOMIC DNA]</scope>
    <source>
        <strain evidence="4">LSR1</strain>
    </source>
</reference>
<dbReference type="PANTHER" id="PTHR45749:SF37">
    <property type="entry name" value="OS05G0311600 PROTEIN"/>
    <property type="match status" value="1"/>
</dbReference>
<feature type="domain" description="DUF4371" evidence="2">
    <location>
        <begin position="344"/>
        <end position="504"/>
    </location>
</feature>
<dbReference type="Proteomes" id="UP000007819">
    <property type="component" value="Unassembled WGS sequence"/>
</dbReference>
<dbReference type="KEGG" id="api:103308677"/>
<evidence type="ECO:0000313" key="3">
    <source>
        <dbReference type="EnsemblMetazoa" id="XP_008180694.1"/>
    </source>
</evidence>
<dbReference type="GO" id="GO:0046983">
    <property type="term" value="F:protein dimerization activity"/>
    <property type="evidence" value="ECO:0007669"/>
    <property type="project" value="InterPro"/>
</dbReference>
<dbReference type="EnsemblMetazoa" id="XM_008182472.1">
    <property type="protein sequence ID" value="XP_008180694.1"/>
    <property type="gene ID" value="LOC103308677"/>
</dbReference>
<organism evidence="3 4">
    <name type="scientific">Acyrthosiphon pisum</name>
    <name type="common">Pea aphid</name>
    <dbReference type="NCBI Taxonomy" id="7029"/>
    <lineage>
        <taxon>Eukaryota</taxon>
        <taxon>Metazoa</taxon>
        <taxon>Ecdysozoa</taxon>
        <taxon>Arthropoda</taxon>
        <taxon>Hexapoda</taxon>
        <taxon>Insecta</taxon>
        <taxon>Pterygota</taxon>
        <taxon>Neoptera</taxon>
        <taxon>Paraneoptera</taxon>
        <taxon>Hemiptera</taxon>
        <taxon>Sternorrhyncha</taxon>
        <taxon>Aphidomorpha</taxon>
        <taxon>Aphidoidea</taxon>
        <taxon>Aphididae</taxon>
        <taxon>Macrosiphini</taxon>
        <taxon>Acyrthosiphon</taxon>
    </lineage>
</organism>
<dbReference type="OrthoDB" id="6608957at2759"/>
<accession>A0A8R2B087</accession>
<protein>
    <recommendedName>
        <fullName evidence="5">Zinc finger MYM-type protein 1-like</fullName>
    </recommendedName>
</protein>
<keyword evidence="4" id="KW-1185">Reference proteome</keyword>
<dbReference type="PANTHER" id="PTHR45749">
    <property type="match status" value="1"/>
</dbReference>
<proteinExistence type="predicted"/>